<keyword evidence="3" id="KW-1185">Reference proteome</keyword>
<evidence type="ECO:0000313" key="3">
    <source>
        <dbReference type="Proteomes" id="UP000450917"/>
    </source>
</evidence>
<keyword evidence="1" id="KW-1133">Transmembrane helix</keyword>
<evidence type="ECO:0008006" key="4">
    <source>
        <dbReference type="Google" id="ProtNLM"/>
    </source>
</evidence>
<feature type="transmembrane region" description="Helical" evidence="1">
    <location>
        <begin position="45"/>
        <end position="71"/>
    </location>
</feature>
<keyword evidence="1" id="KW-0472">Membrane</keyword>
<proteinExistence type="predicted"/>
<comment type="caution">
    <text evidence="2">The sequence shown here is derived from an EMBL/GenBank/DDBJ whole genome shotgun (WGS) entry which is preliminary data.</text>
</comment>
<protein>
    <recommendedName>
        <fullName evidence="4">Short-chain dehydrogenase</fullName>
    </recommendedName>
</protein>
<name>A0A7X2Z8L8_9BACL</name>
<sequence length="73" mass="8424">MLKILLSLAYLIIVISLIASIVLIRRQRTKEMDKGVNPTSVKHYFIANPMMIAYVLFPIVLAIGAAIWMYYFY</sequence>
<feature type="transmembrane region" description="Helical" evidence="1">
    <location>
        <begin position="6"/>
        <end position="24"/>
    </location>
</feature>
<keyword evidence="1" id="KW-0812">Transmembrane</keyword>
<dbReference type="Proteomes" id="UP000450917">
    <property type="component" value="Unassembled WGS sequence"/>
</dbReference>
<dbReference type="AlphaFoldDB" id="A0A7X2Z8L8"/>
<evidence type="ECO:0000313" key="2">
    <source>
        <dbReference type="EMBL" id="MUG70338.1"/>
    </source>
</evidence>
<reference evidence="2 3" key="1">
    <citation type="submission" date="2019-11" db="EMBL/GenBank/DDBJ databases">
        <title>Draft genome sequences of five Paenibacillus species of dairy origin.</title>
        <authorList>
            <person name="Olajide A.M."/>
            <person name="Chen S."/>
            <person name="Lapointe G."/>
        </authorList>
    </citation>
    <scope>NUCLEOTIDE SEQUENCE [LARGE SCALE GENOMIC DNA]</scope>
    <source>
        <strain evidence="2 3">2CS3</strain>
    </source>
</reference>
<dbReference type="EMBL" id="WNZX01000004">
    <property type="protein sequence ID" value="MUG70338.1"/>
    <property type="molecule type" value="Genomic_DNA"/>
</dbReference>
<gene>
    <name evidence="2" type="ORF">GNP93_06560</name>
</gene>
<accession>A0A7X2Z8L8</accession>
<evidence type="ECO:0000256" key="1">
    <source>
        <dbReference type="SAM" id="Phobius"/>
    </source>
</evidence>
<organism evidence="2 3">
    <name type="scientific">Paenibacillus validus</name>
    <dbReference type="NCBI Taxonomy" id="44253"/>
    <lineage>
        <taxon>Bacteria</taxon>
        <taxon>Bacillati</taxon>
        <taxon>Bacillota</taxon>
        <taxon>Bacilli</taxon>
        <taxon>Bacillales</taxon>
        <taxon>Paenibacillaceae</taxon>
        <taxon>Paenibacillus</taxon>
    </lineage>
</organism>
<dbReference type="RefSeq" id="WP_054796705.1">
    <property type="nucleotide sequence ID" value="NZ_JARTHJ010000049.1"/>
</dbReference>